<proteinExistence type="predicted"/>
<dbReference type="InterPro" id="IPR011129">
    <property type="entry name" value="CSD"/>
</dbReference>
<feature type="domain" description="CSD" evidence="3">
    <location>
        <begin position="62"/>
        <end position="128"/>
    </location>
</feature>
<evidence type="ECO:0000259" key="3">
    <source>
        <dbReference type="PROSITE" id="PS51857"/>
    </source>
</evidence>
<dbReference type="FunFam" id="2.40.50.140:FF:000086">
    <property type="entry name" value="Cold shock domain-containing protein C2"/>
    <property type="match status" value="1"/>
</dbReference>
<keyword evidence="5" id="KW-1185">Reference proteome</keyword>
<evidence type="ECO:0000256" key="2">
    <source>
        <dbReference type="SAM" id="MobiDB-lite"/>
    </source>
</evidence>
<dbReference type="GO" id="GO:0005737">
    <property type="term" value="C:cytoplasm"/>
    <property type="evidence" value="ECO:0007669"/>
    <property type="project" value="TreeGrafter"/>
</dbReference>
<dbReference type="CDD" id="cd04458">
    <property type="entry name" value="CSP_CDS"/>
    <property type="match status" value="1"/>
</dbReference>
<name>A0A1D1VB98_RAMVA</name>
<dbReference type="GO" id="GO:0043488">
    <property type="term" value="P:regulation of mRNA stability"/>
    <property type="evidence" value="ECO:0007669"/>
    <property type="project" value="TreeGrafter"/>
</dbReference>
<dbReference type="InterPro" id="IPR012340">
    <property type="entry name" value="NA-bd_OB-fold"/>
</dbReference>
<feature type="compositionally biased region" description="Basic and acidic residues" evidence="2">
    <location>
        <begin position="9"/>
        <end position="20"/>
    </location>
</feature>
<dbReference type="OrthoDB" id="448492at2759"/>
<evidence type="ECO:0000313" key="5">
    <source>
        <dbReference type="Proteomes" id="UP000186922"/>
    </source>
</evidence>
<dbReference type="PANTHER" id="PTHR12962:SF1">
    <property type="entry name" value="COLD SHOCK DOMAIN-CONTAINING PROTEIN CG9705"/>
    <property type="match status" value="1"/>
</dbReference>
<dbReference type="PANTHER" id="PTHR12962">
    <property type="entry name" value="CALCIUM-REGULATED HEAT STABLE PROTEIN CRHSP-24-RELATED"/>
    <property type="match status" value="1"/>
</dbReference>
<accession>A0A1D1VB98</accession>
<gene>
    <name evidence="4" type="primary">RvY_09278-1</name>
    <name evidence="4" type="synonym">RvY_09278.1</name>
    <name evidence="4" type="ORF">RvY_09278</name>
</gene>
<comment type="caution">
    <text evidence="4">The sequence shown here is derived from an EMBL/GenBank/DDBJ whole genome shotgun (WGS) entry which is preliminary data.</text>
</comment>
<dbReference type="EMBL" id="BDGG01000004">
    <property type="protein sequence ID" value="GAU98085.1"/>
    <property type="molecule type" value="Genomic_DNA"/>
</dbReference>
<dbReference type="Gene3D" id="2.40.50.140">
    <property type="entry name" value="Nucleic acid-binding proteins"/>
    <property type="match status" value="1"/>
</dbReference>
<organism evidence="4 5">
    <name type="scientific">Ramazzottius varieornatus</name>
    <name type="common">Water bear</name>
    <name type="synonym">Tardigrade</name>
    <dbReference type="NCBI Taxonomy" id="947166"/>
    <lineage>
        <taxon>Eukaryota</taxon>
        <taxon>Metazoa</taxon>
        <taxon>Ecdysozoa</taxon>
        <taxon>Tardigrada</taxon>
        <taxon>Eutardigrada</taxon>
        <taxon>Parachela</taxon>
        <taxon>Hypsibioidea</taxon>
        <taxon>Ramazzottiidae</taxon>
        <taxon>Ramazzottius</taxon>
    </lineage>
</organism>
<feature type="region of interest" description="Disordered" evidence="2">
    <location>
        <begin position="1"/>
        <end position="60"/>
    </location>
</feature>
<evidence type="ECO:0000256" key="1">
    <source>
        <dbReference type="ARBA" id="ARBA00022553"/>
    </source>
</evidence>
<dbReference type="SMART" id="SM00357">
    <property type="entry name" value="CSP"/>
    <property type="match status" value="1"/>
</dbReference>
<dbReference type="Proteomes" id="UP000186922">
    <property type="component" value="Unassembled WGS sequence"/>
</dbReference>
<dbReference type="PROSITE" id="PS51857">
    <property type="entry name" value="CSD_2"/>
    <property type="match status" value="1"/>
</dbReference>
<dbReference type="STRING" id="947166.A0A1D1VB98"/>
<sequence length="150" mass="16482">MSSATKPEQLSDKDALRAEGGDTVSSTLPSEHDDHEFILPSPTPTRRNRTFSASERASAASVQHGKIKTFCRQKGYGMIQPNSGGENIFLHISDIDGEIVPKEGDEVIYKTIAMPPKMEKMQAVHCQIVAMKSGGHDHWEAREVVVPIPE</sequence>
<dbReference type="Pfam" id="PF00313">
    <property type="entry name" value="CSD"/>
    <property type="match status" value="1"/>
</dbReference>
<dbReference type="AlphaFoldDB" id="A0A1D1VB98"/>
<dbReference type="SUPFAM" id="SSF50249">
    <property type="entry name" value="Nucleic acid-binding proteins"/>
    <property type="match status" value="1"/>
</dbReference>
<reference evidence="4 5" key="1">
    <citation type="journal article" date="2016" name="Nat. Commun.">
        <title>Extremotolerant tardigrade genome and improved radiotolerance of human cultured cells by tardigrade-unique protein.</title>
        <authorList>
            <person name="Hashimoto T."/>
            <person name="Horikawa D.D."/>
            <person name="Saito Y."/>
            <person name="Kuwahara H."/>
            <person name="Kozuka-Hata H."/>
            <person name="Shin-I T."/>
            <person name="Minakuchi Y."/>
            <person name="Ohishi K."/>
            <person name="Motoyama A."/>
            <person name="Aizu T."/>
            <person name="Enomoto A."/>
            <person name="Kondo K."/>
            <person name="Tanaka S."/>
            <person name="Hara Y."/>
            <person name="Koshikawa S."/>
            <person name="Sagara H."/>
            <person name="Miura T."/>
            <person name="Yokobori S."/>
            <person name="Miyagawa K."/>
            <person name="Suzuki Y."/>
            <person name="Kubo T."/>
            <person name="Oyama M."/>
            <person name="Kohara Y."/>
            <person name="Fujiyama A."/>
            <person name="Arakawa K."/>
            <person name="Katayama T."/>
            <person name="Toyoda A."/>
            <person name="Kunieda T."/>
        </authorList>
    </citation>
    <scope>NUCLEOTIDE SEQUENCE [LARGE SCALE GENOMIC DNA]</scope>
    <source>
        <strain evidence="4 5">YOKOZUNA-1</strain>
    </source>
</reference>
<dbReference type="InterPro" id="IPR052069">
    <property type="entry name" value="Ca-reg_mRNA-binding_domain"/>
</dbReference>
<dbReference type="GO" id="GO:0003730">
    <property type="term" value="F:mRNA 3'-UTR binding"/>
    <property type="evidence" value="ECO:0007669"/>
    <property type="project" value="TreeGrafter"/>
</dbReference>
<protein>
    <recommendedName>
        <fullName evidence="3">CSD domain-containing protein</fullName>
    </recommendedName>
</protein>
<dbReference type="InterPro" id="IPR002059">
    <property type="entry name" value="CSP_DNA-bd"/>
</dbReference>
<keyword evidence="1" id="KW-0597">Phosphoprotein</keyword>
<evidence type="ECO:0000313" key="4">
    <source>
        <dbReference type="EMBL" id="GAU98085.1"/>
    </source>
</evidence>